<keyword evidence="9" id="KW-0464">Manganese</keyword>
<keyword evidence="3" id="KW-0808">Transferase</keyword>
<proteinExistence type="inferred from homology"/>
<dbReference type="GO" id="GO:0016757">
    <property type="term" value="F:glycosyltransferase activity"/>
    <property type="evidence" value="ECO:0007669"/>
    <property type="project" value="UniProtKB-KW"/>
</dbReference>
<keyword evidence="10" id="KW-0961">Cell wall biogenesis/degradation</keyword>
<dbReference type="InterPro" id="IPR050587">
    <property type="entry name" value="GNT1/Glycosyltrans_8"/>
</dbReference>
<dbReference type="GO" id="GO:0071555">
    <property type="term" value="P:cell wall organization"/>
    <property type="evidence" value="ECO:0007669"/>
    <property type="project" value="UniProtKB-KW"/>
</dbReference>
<dbReference type="GO" id="GO:0000139">
    <property type="term" value="C:Golgi membrane"/>
    <property type="evidence" value="ECO:0007669"/>
    <property type="project" value="UniProtKB-SubCell"/>
</dbReference>
<keyword evidence="7 13" id="KW-1133">Transmembrane helix</keyword>
<evidence type="ECO:0000313" key="15">
    <source>
        <dbReference type="Proteomes" id="UP000290289"/>
    </source>
</evidence>
<dbReference type="PANTHER" id="PTHR11183">
    <property type="entry name" value="GLYCOGENIN SUBFAMILY MEMBER"/>
    <property type="match status" value="1"/>
</dbReference>
<keyword evidence="6" id="KW-0735">Signal-anchor</keyword>
<evidence type="ECO:0000256" key="7">
    <source>
        <dbReference type="ARBA" id="ARBA00022989"/>
    </source>
</evidence>
<evidence type="ECO:0000256" key="13">
    <source>
        <dbReference type="SAM" id="Phobius"/>
    </source>
</evidence>
<reference evidence="14 15" key="1">
    <citation type="submission" date="2018-10" db="EMBL/GenBank/DDBJ databases">
        <title>A high-quality apple genome assembly.</title>
        <authorList>
            <person name="Hu J."/>
        </authorList>
    </citation>
    <scope>NUCLEOTIDE SEQUENCE [LARGE SCALE GENOMIC DNA]</scope>
    <source>
        <strain evidence="15">cv. HFTH1</strain>
        <tissue evidence="14">Young leaf</tissue>
    </source>
</reference>
<keyword evidence="2" id="KW-0328">Glycosyltransferase</keyword>
<dbReference type="FunFam" id="3.90.550.10:FF:000018">
    <property type="entry name" value="Hexosyltransferase"/>
    <property type="match status" value="2"/>
</dbReference>
<sequence>KIFPNCFVSCQIFPHLVVFTKQQQQRLVVVVVPPQASSSTESATMRASSPTPIEPRHRLSTSASDDSNKRRPQRNKDFKDIEKFLHVPVQDRTLNCKPTLKLVLAVILLGTFLTLIFSPGMINPVPYLSISLLAHHIAFTYYFIPIFLLQYILLLCVEVFERYFPTWKNIVSAPFFKFTACSPTSEDRSTRKSVAQDLHYISSVEINWDEISDAIENLADRKDYQGIGLLNFNDAEIDHWKELLPDCEHVVLRLNHASNNITWETLFPEWIDEEEDFEVPTCPSLPKLQIPGKPRLDLIAVKLPCNKSGSWSRDVARLHLQLEAARLAAASKAYHPVHVLLVTDCFPIPNLFTCKELVRREGNVWLYEPKLNMLRDKLQLPVGSCELSVPLTAKESFYSERAHREAYATILHSAHVYVCGAIAAAQSIRMSGSTRDLVILVDETISEYHRGGLAAAGWKIHTIQRIRNPKAEPEAYNEWNYSKFRLWQLTDYDKIIFIDADMLILRNIDFLFEMPEISATGNNATLFNSGVMVIEPSNCTFQLLMDHVDEIVSYNGGDQGYLNEVFTWWHRIPKHMNFLKHFWEGDEPEKKERKTHLFASEPPILYVLHYLGNKPWLCFRDYDCNWNVDFLQEFASNVAHRRWWKVHDAMPENLQNFCLLRSKQKAALEWDRRQAEKANYTDGHWKIKIKDKRLKTCFEDFCFWESMLWHWGEKNWTDNATATLSAPALTTASVASSEDANKRRPQRNKVLKDIEKALHLHAQERILNCKPTLKLVLIVLVFGTFVTLFLSSAVYNTDHLSSSVSQLTSQRRWMRMSVPAGLRYVSSLQINWNEILDFVEKLTHKNDYRRIGLLNFNDNEIDNWKELFPDSEQVVLHLNYAPNNVTWESLYPEWIDEEQESEVPACPSLPQIQIPESSPLDLVAVKLPCNKSGSWSRDVARLHLQLEAARLAALSQGYHPVHVLLVTDCFPIPNLFTCKDLVRHEGNAWLYEPKLNTLREKLQLPVGSCELALPLKAKEDFDSKRPNREAYATILHSADVYVCGAIAAAQSIRMAGSTRDLVILVDETITQYHRGGLAAAGWKIHTIQRIRNPKAEAEAYNEWNYSKFRLWQLTDYDKIIFIDADMLILRNIDFLFQMPEISATGNNATLFNSGVMVVEPSNCTFRLLMDHINEIVSYNGGDQGYLNEVYTWWHRIPKHMNFLKHFWEGDEPEIKQMKTHLFQADPPMLYVLHYLGNKPWLCFRDYDCNWNVDFMQEFASDVAHKTWWKVHDAMPGNLQKFCWLRTEQKAGLEWDRRQAEKANYTDGHWKIKIEDKRLKTCNEEFCSWKNMLRHWGEKNWTDNAIAKVNQKKVILGIIVGGEITF</sequence>
<dbReference type="InterPro" id="IPR002495">
    <property type="entry name" value="Glyco_trans_8"/>
</dbReference>
<keyword evidence="15" id="KW-1185">Reference proteome</keyword>
<dbReference type="Pfam" id="PF01501">
    <property type="entry name" value="Glyco_transf_8"/>
    <property type="match status" value="2"/>
</dbReference>
<keyword evidence="5" id="KW-0479">Metal-binding</keyword>
<evidence type="ECO:0000256" key="3">
    <source>
        <dbReference type="ARBA" id="ARBA00022679"/>
    </source>
</evidence>
<evidence type="ECO:0000256" key="4">
    <source>
        <dbReference type="ARBA" id="ARBA00022692"/>
    </source>
</evidence>
<name>A0A498IQY9_MALDO</name>
<protein>
    <recommendedName>
        <fullName evidence="16">Hexosyltransferase</fullName>
    </recommendedName>
</protein>
<feature type="transmembrane region" description="Helical" evidence="13">
    <location>
        <begin position="102"/>
        <end position="122"/>
    </location>
</feature>
<feature type="transmembrane region" description="Helical" evidence="13">
    <location>
        <begin position="775"/>
        <end position="795"/>
    </location>
</feature>
<evidence type="ECO:0000256" key="6">
    <source>
        <dbReference type="ARBA" id="ARBA00022968"/>
    </source>
</evidence>
<comment type="caution">
    <text evidence="14">The sequence shown here is derived from an EMBL/GenBank/DDBJ whole genome shotgun (WGS) entry which is preliminary data.</text>
</comment>
<feature type="non-terminal residue" evidence="14">
    <location>
        <position position="1"/>
    </location>
</feature>
<evidence type="ECO:0000256" key="9">
    <source>
        <dbReference type="ARBA" id="ARBA00023211"/>
    </source>
</evidence>
<evidence type="ECO:0000256" key="2">
    <source>
        <dbReference type="ARBA" id="ARBA00022676"/>
    </source>
</evidence>
<evidence type="ECO:0000256" key="8">
    <source>
        <dbReference type="ARBA" id="ARBA00023136"/>
    </source>
</evidence>
<accession>A0A498IQY9</accession>
<evidence type="ECO:0000313" key="14">
    <source>
        <dbReference type="EMBL" id="RXH85619.1"/>
    </source>
</evidence>
<organism evidence="14 15">
    <name type="scientific">Malus domestica</name>
    <name type="common">Apple</name>
    <name type="synonym">Pyrus malus</name>
    <dbReference type="NCBI Taxonomy" id="3750"/>
    <lineage>
        <taxon>Eukaryota</taxon>
        <taxon>Viridiplantae</taxon>
        <taxon>Streptophyta</taxon>
        <taxon>Embryophyta</taxon>
        <taxon>Tracheophyta</taxon>
        <taxon>Spermatophyta</taxon>
        <taxon>Magnoliopsida</taxon>
        <taxon>eudicotyledons</taxon>
        <taxon>Gunneridae</taxon>
        <taxon>Pentapetalae</taxon>
        <taxon>rosids</taxon>
        <taxon>fabids</taxon>
        <taxon>Rosales</taxon>
        <taxon>Rosaceae</taxon>
        <taxon>Amygdaloideae</taxon>
        <taxon>Maleae</taxon>
        <taxon>Malus</taxon>
    </lineage>
</organism>
<keyword evidence="8 13" id="KW-0472">Membrane</keyword>
<dbReference type="EMBL" id="RDQH01000336">
    <property type="protein sequence ID" value="RXH85619.1"/>
    <property type="molecule type" value="Genomic_DNA"/>
</dbReference>
<feature type="compositionally biased region" description="Polar residues" evidence="12">
    <location>
        <begin position="40"/>
        <end position="51"/>
    </location>
</feature>
<evidence type="ECO:0000256" key="10">
    <source>
        <dbReference type="ARBA" id="ARBA00023316"/>
    </source>
</evidence>
<dbReference type="Proteomes" id="UP000290289">
    <property type="component" value="Chromosome 10"/>
</dbReference>
<keyword evidence="4 13" id="KW-0812">Transmembrane</keyword>
<evidence type="ECO:0008006" key="16">
    <source>
        <dbReference type="Google" id="ProtNLM"/>
    </source>
</evidence>
<evidence type="ECO:0000256" key="1">
    <source>
        <dbReference type="ARBA" id="ARBA00004323"/>
    </source>
</evidence>
<gene>
    <name evidence="14" type="ORF">DVH24_009440</name>
</gene>
<dbReference type="InterPro" id="IPR029044">
    <property type="entry name" value="Nucleotide-diphossugar_trans"/>
</dbReference>
<dbReference type="STRING" id="3750.A0A498IQY9"/>
<evidence type="ECO:0000256" key="11">
    <source>
        <dbReference type="ARBA" id="ARBA00038162"/>
    </source>
</evidence>
<evidence type="ECO:0000256" key="5">
    <source>
        <dbReference type="ARBA" id="ARBA00022723"/>
    </source>
</evidence>
<comment type="subcellular location">
    <subcellularLocation>
        <location evidence="1">Golgi apparatus membrane</location>
        <topology evidence="1">Single-pass type II membrane protein</topology>
    </subcellularLocation>
</comment>
<comment type="similarity">
    <text evidence="11">Belongs to the glycosyltransferase 8 family. Glycogenin subfamily.</text>
</comment>
<feature type="transmembrane region" description="Helical" evidence="13">
    <location>
        <begin position="142"/>
        <end position="160"/>
    </location>
</feature>
<evidence type="ECO:0000256" key="12">
    <source>
        <dbReference type="SAM" id="MobiDB-lite"/>
    </source>
</evidence>
<dbReference type="CDD" id="cd02537">
    <property type="entry name" value="GT8_Glycogenin"/>
    <property type="match status" value="2"/>
</dbReference>
<dbReference type="GO" id="GO:0046872">
    <property type="term" value="F:metal ion binding"/>
    <property type="evidence" value="ECO:0007669"/>
    <property type="project" value="UniProtKB-KW"/>
</dbReference>
<feature type="region of interest" description="Disordered" evidence="12">
    <location>
        <begin position="40"/>
        <end position="73"/>
    </location>
</feature>
<dbReference type="SUPFAM" id="SSF53448">
    <property type="entry name" value="Nucleotide-diphospho-sugar transferases"/>
    <property type="match status" value="2"/>
</dbReference>
<dbReference type="Gene3D" id="3.90.550.10">
    <property type="entry name" value="Spore Coat Polysaccharide Biosynthesis Protein SpsA, Chain A"/>
    <property type="match status" value="2"/>
</dbReference>